<name>A0A1D3NSY3_9BACI</name>
<dbReference type="Proteomes" id="UP000183507">
    <property type="component" value="Unassembled WGS sequence"/>
</dbReference>
<proteinExistence type="predicted"/>
<sequence length="252" mass="29395">MQYTSSVQEFGSLTNVQNWLDKEMSGNINVLEKTRDCLEPISRMGNMIPILESILQNEKLLFEIGKKSYTHDNGFDKFLLIDRNNYRFRLHIWWPEHTVEHIENAHNHPWDFSSRVLTGSLRFQTFSIGENDSENPRDEQLHRYFIEATPNGHTVTFKGLQKLNWVFDGTLESGSFYSLSKEVIHRVIKDNQSLTSTVVLQEGLGRGQSNIFTVTPQIDDDRVCNDYFDIDTVASKLKRYLQYIKNQQVILE</sequence>
<evidence type="ECO:0000313" key="2">
    <source>
        <dbReference type="Proteomes" id="UP000183507"/>
    </source>
</evidence>
<dbReference type="SUPFAM" id="SSF51182">
    <property type="entry name" value="RmlC-like cupins"/>
    <property type="match status" value="1"/>
</dbReference>
<protein>
    <recommendedName>
        <fullName evidence="3">Cysteine dioxygenase</fullName>
    </recommendedName>
</protein>
<organism evidence="1 2">
    <name type="scientific">Bacillus wiedmannii</name>
    <dbReference type="NCBI Taxonomy" id="1890302"/>
    <lineage>
        <taxon>Bacteria</taxon>
        <taxon>Bacillati</taxon>
        <taxon>Bacillota</taxon>
        <taxon>Bacilli</taxon>
        <taxon>Bacillales</taxon>
        <taxon>Bacillaceae</taxon>
        <taxon>Bacillus</taxon>
        <taxon>Bacillus cereus group</taxon>
    </lineage>
</organism>
<accession>A0A1D3NSY3</accession>
<dbReference type="InterPro" id="IPR011051">
    <property type="entry name" value="RmlC_Cupin_sf"/>
</dbReference>
<gene>
    <name evidence="1" type="ORF">SAMN04487767_111130</name>
</gene>
<dbReference type="AlphaFoldDB" id="A0A1D3NSY3"/>
<evidence type="ECO:0008006" key="3">
    <source>
        <dbReference type="Google" id="ProtNLM"/>
    </source>
</evidence>
<reference evidence="2" key="1">
    <citation type="submission" date="2016-10" db="EMBL/GenBank/DDBJ databases">
        <authorList>
            <person name="Varghese N."/>
        </authorList>
    </citation>
    <scope>NUCLEOTIDE SEQUENCE [LARGE SCALE GENOMIC DNA]</scope>
    <source>
        <strain evidence="2">KPR-7A</strain>
    </source>
</reference>
<evidence type="ECO:0000313" key="1">
    <source>
        <dbReference type="EMBL" id="SDD95213.1"/>
    </source>
</evidence>
<dbReference type="EMBL" id="FMZR01000011">
    <property type="protein sequence ID" value="SDD95213.1"/>
    <property type="molecule type" value="Genomic_DNA"/>
</dbReference>
<dbReference type="RefSeq" id="WP_064449066.1">
    <property type="nucleotide sequence ID" value="NZ_FMJI01000022.1"/>
</dbReference>